<dbReference type="EMBL" id="KN880666">
    <property type="protein sequence ID" value="KIY63891.1"/>
    <property type="molecule type" value="Genomic_DNA"/>
</dbReference>
<feature type="region of interest" description="Disordered" evidence="1">
    <location>
        <begin position="272"/>
        <end position="295"/>
    </location>
</feature>
<keyword evidence="2" id="KW-0472">Membrane</keyword>
<evidence type="ECO:0000256" key="1">
    <source>
        <dbReference type="SAM" id="MobiDB-lite"/>
    </source>
</evidence>
<feature type="transmembrane region" description="Helical" evidence="2">
    <location>
        <begin position="167"/>
        <end position="187"/>
    </location>
</feature>
<dbReference type="AlphaFoldDB" id="A0A0D7B2Y6"/>
<feature type="compositionally biased region" description="Polar residues" evidence="1">
    <location>
        <begin position="272"/>
        <end position="285"/>
    </location>
</feature>
<accession>A0A0D7B2Y6</accession>
<organism evidence="3 4">
    <name type="scientific">Cylindrobasidium torrendii FP15055 ss-10</name>
    <dbReference type="NCBI Taxonomy" id="1314674"/>
    <lineage>
        <taxon>Eukaryota</taxon>
        <taxon>Fungi</taxon>
        <taxon>Dikarya</taxon>
        <taxon>Basidiomycota</taxon>
        <taxon>Agaricomycotina</taxon>
        <taxon>Agaricomycetes</taxon>
        <taxon>Agaricomycetidae</taxon>
        <taxon>Agaricales</taxon>
        <taxon>Marasmiineae</taxon>
        <taxon>Physalacriaceae</taxon>
        <taxon>Cylindrobasidium</taxon>
    </lineage>
</organism>
<keyword evidence="2" id="KW-0812">Transmembrane</keyword>
<proteinExistence type="predicted"/>
<feature type="transmembrane region" description="Helical" evidence="2">
    <location>
        <begin position="67"/>
        <end position="86"/>
    </location>
</feature>
<evidence type="ECO:0000256" key="2">
    <source>
        <dbReference type="SAM" id="Phobius"/>
    </source>
</evidence>
<keyword evidence="4" id="KW-1185">Reference proteome</keyword>
<name>A0A0D7B2Y6_9AGAR</name>
<reference evidence="3 4" key="1">
    <citation type="journal article" date="2015" name="Fungal Genet. Biol.">
        <title>Evolution of novel wood decay mechanisms in Agaricales revealed by the genome sequences of Fistulina hepatica and Cylindrobasidium torrendii.</title>
        <authorList>
            <person name="Floudas D."/>
            <person name="Held B.W."/>
            <person name="Riley R."/>
            <person name="Nagy L.G."/>
            <person name="Koehler G."/>
            <person name="Ransdell A.S."/>
            <person name="Younus H."/>
            <person name="Chow J."/>
            <person name="Chiniquy J."/>
            <person name="Lipzen A."/>
            <person name="Tritt A."/>
            <person name="Sun H."/>
            <person name="Haridas S."/>
            <person name="LaButti K."/>
            <person name="Ohm R.A."/>
            <person name="Kues U."/>
            <person name="Blanchette R.A."/>
            <person name="Grigoriev I.V."/>
            <person name="Minto R.E."/>
            <person name="Hibbett D.S."/>
        </authorList>
    </citation>
    <scope>NUCLEOTIDE SEQUENCE [LARGE SCALE GENOMIC DNA]</scope>
    <source>
        <strain evidence="3 4">FP15055 ss-10</strain>
    </source>
</reference>
<sequence>MSNFSALDPRLQDELVELGNLVSLNIAAALVNTICCKSVSCFEATPLCRWIYALNIISNSKPLPSQWLYRLLWALGDTIVVWRAFVLYKYSTLRWVLSLSISAILAIIGTLTVRKPGSDCYGSLESLVISFCSKAGFEGAKYSWNFRSHRRLVKTTMLRPHTRSNKVLAILVESGLVYMMLFALRSFENLFSGGHAKLSELYAILMMESAVNQLAVITTLQIKPYTTKGYYRAYTTKLASSIRFQSAGSGSTTATMQRAREQDILTSWYDSGEASRSSSHHNQTAVPVAVQPTMS</sequence>
<evidence type="ECO:0000313" key="3">
    <source>
        <dbReference type="EMBL" id="KIY63891.1"/>
    </source>
</evidence>
<protein>
    <submittedName>
        <fullName evidence="3">Uncharacterized protein</fullName>
    </submittedName>
</protein>
<feature type="transmembrane region" description="Helical" evidence="2">
    <location>
        <begin position="92"/>
        <end position="113"/>
    </location>
</feature>
<dbReference type="Proteomes" id="UP000054007">
    <property type="component" value="Unassembled WGS sequence"/>
</dbReference>
<gene>
    <name evidence="3" type="ORF">CYLTODRAFT_446338</name>
</gene>
<keyword evidence="2" id="KW-1133">Transmembrane helix</keyword>
<evidence type="ECO:0000313" key="4">
    <source>
        <dbReference type="Proteomes" id="UP000054007"/>
    </source>
</evidence>